<feature type="transmembrane region" description="Helical" evidence="13">
    <location>
        <begin position="639"/>
        <end position="659"/>
    </location>
</feature>
<dbReference type="InterPro" id="IPR019998">
    <property type="entry name" value="Membr_insert_YidC"/>
</dbReference>
<evidence type="ECO:0000256" key="4">
    <source>
        <dbReference type="ARBA" id="ARBA00022448"/>
    </source>
</evidence>
<evidence type="ECO:0000256" key="1">
    <source>
        <dbReference type="ARBA" id="ARBA00004429"/>
    </source>
</evidence>
<dbReference type="PRINTS" id="PR01900">
    <property type="entry name" value="YIDCPROTEIN"/>
</dbReference>
<dbReference type="PANTHER" id="PTHR12428:SF65">
    <property type="entry name" value="CYTOCHROME C OXIDASE ASSEMBLY PROTEIN COX18, MITOCHONDRIAL"/>
    <property type="match status" value="1"/>
</dbReference>
<dbReference type="EMBL" id="LN847043">
    <property type="protein sequence ID" value="CRI42423.1"/>
    <property type="molecule type" value="Genomic_DNA"/>
</dbReference>
<proteinExistence type="inferred from homology"/>
<keyword evidence="13" id="KW-0997">Cell inner membrane</keyword>
<gene>
    <name evidence="13 15" type="primary">yidC</name>
    <name evidence="15" type="ORF">BN1224_DC9_BL_00110</name>
</gene>
<reference evidence="15" key="1">
    <citation type="submission" date="2015-05" db="EMBL/GenBank/DDBJ databases">
        <authorList>
            <person name="Rattei Thomas"/>
        </authorList>
    </citation>
    <scope>NUCLEOTIDE SEQUENCE</scope>
    <source>
        <strain evidence="15">DC9</strain>
    </source>
</reference>
<feature type="transmembrane region" description="Helical" evidence="13">
    <location>
        <begin position="575"/>
        <end position="594"/>
    </location>
</feature>
<evidence type="ECO:0000256" key="7">
    <source>
        <dbReference type="ARBA" id="ARBA00022927"/>
    </source>
</evidence>
<dbReference type="NCBIfam" id="NF002168">
    <property type="entry name" value="PRK01001.1"/>
    <property type="match status" value="1"/>
</dbReference>
<dbReference type="HAMAP" id="MF_01810">
    <property type="entry name" value="YidC_type1"/>
    <property type="match status" value="1"/>
</dbReference>
<dbReference type="CDD" id="cd20070">
    <property type="entry name" value="5TM_YidC_Alb3"/>
    <property type="match status" value="1"/>
</dbReference>
<evidence type="ECO:0000256" key="10">
    <source>
        <dbReference type="ARBA" id="ARBA00023186"/>
    </source>
</evidence>
<keyword evidence="6 13" id="KW-0812">Transmembrane</keyword>
<keyword evidence="10 13" id="KW-0143">Chaperone</keyword>
<comment type="function">
    <text evidence="13">Required for the insertion and/or proper folding and/or complex formation of integral membrane proteins into the membrane. Involved in integration of membrane proteins that insert both dependently and independently of the Sec translocase complex, as well as at least some lipoproteins. Aids folding of multispanning membrane proteins.</text>
</comment>
<evidence type="ECO:0000256" key="8">
    <source>
        <dbReference type="ARBA" id="ARBA00022989"/>
    </source>
</evidence>
<keyword evidence="5 13" id="KW-1003">Cell membrane</keyword>
<evidence type="ECO:0000256" key="6">
    <source>
        <dbReference type="ARBA" id="ARBA00022692"/>
    </source>
</evidence>
<dbReference type="InterPro" id="IPR028055">
    <property type="entry name" value="YidC/Oxa/ALB_C"/>
</dbReference>
<feature type="transmembrane region" description="Helical" evidence="13">
    <location>
        <begin position="550"/>
        <end position="569"/>
    </location>
</feature>
<protein>
    <recommendedName>
        <fullName evidence="3 13">Membrane protein insertase YidC</fullName>
    </recommendedName>
    <alternativeName>
        <fullName evidence="12 13">Foldase YidC</fullName>
    </alternativeName>
    <alternativeName>
        <fullName evidence="11 13">Membrane integrase YidC</fullName>
    </alternativeName>
    <alternativeName>
        <fullName evidence="13">Membrane protein YidC</fullName>
    </alternativeName>
</protein>
<dbReference type="NCBIfam" id="TIGR03592">
    <property type="entry name" value="yidC_oxa1_cterm"/>
    <property type="match status" value="1"/>
</dbReference>
<dbReference type="AlphaFoldDB" id="A0A0F7WYF9"/>
<dbReference type="GO" id="GO:0005886">
    <property type="term" value="C:plasma membrane"/>
    <property type="evidence" value="ECO:0007669"/>
    <property type="project" value="UniProtKB-SubCell"/>
</dbReference>
<dbReference type="GO" id="GO:0032977">
    <property type="term" value="F:membrane insertase activity"/>
    <property type="evidence" value="ECO:0007669"/>
    <property type="project" value="InterPro"/>
</dbReference>
<evidence type="ECO:0000256" key="3">
    <source>
        <dbReference type="ARBA" id="ARBA00015325"/>
    </source>
</evidence>
<evidence type="ECO:0000313" key="15">
    <source>
        <dbReference type="EMBL" id="CRI42423.1"/>
    </source>
</evidence>
<keyword evidence="8 13" id="KW-1133">Transmembrane helix</keyword>
<evidence type="ECO:0000256" key="13">
    <source>
        <dbReference type="HAMAP-Rule" id="MF_01810"/>
    </source>
</evidence>
<keyword evidence="7 13" id="KW-0653">Protein transport</keyword>
<dbReference type="PROSITE" id="PS51257">
    <property type="entry name" value="PROKAR_LIPOPROTEIN"/>
    <property type="match status" value="1"/>
</dbReference>
<evidence type="ECO:0000259" key="14">
    <source>
        <dbReference type="Pfam" id="PF02096"/>
    </source>
</evidence>
<dbReference type="InterPro" id="IPR001708">
    <property type="entry name" value="YidC/ALB3/OXA1/COX18"/>
</dbReference>
<sequence length="795" mass="89319">MNKRTLLFVSLIGIAFVGCQIFFGYNEFRSCKNLAEKQRKISEQTLAAVESVGLSVASWDTDVNGEEHKNNYAVRVGDKLFLLHNGEAAQSVYSSGESWSFVDHKCGFDNIHLALYRQQGSSFNPTNTGKVFLPTNHEGLPVLVVEFRNNKEPLVFLGEYAQGRISNKDSTIFGTALVFWRSGSDYIPLGLYDSREEKLVSLDLPITRAVIFGNDQDSAKSSDTANHYVLFNDYMQIIVSEESGSIEGINLPFASTNNKSIVNEIGFDRDLASEKSPEALFPGLSSKLPDGQQAKNSIGGYYPLLRRGLLSDSKKLLPLEYHALNVVSGRELATPVALRYRVLSYTPHSIQLESLDRSVQKVYKLPENPEEKPYVFETAITLTKETEDVWVTSGVPEVEIMSNASVPTIKYRVIKKNKGSLDKVKLPKVKEPLAVRRGVYPQWILNSNGYFGIILTPLSEIASGYGSLYISGSTAPTRLSAISPKNQLYPASKYPGYETLLPLPKDAGTHRFLVYAGPLAEPTLKVLDKTITQEKGENPEYLDSISFRGVFAFITAPFAALLFIIMKFFKLVTGSWGISIILLTVFLKLLLYPLNAWSIRSMRRMQILSPYIQQIQQKYKNEPKRAQMEIMGLYKTNKVNPITGCLPLLIQLPFLIAMFDLLKSSFLLRGASFIPGWIDNLTAPDVLFSWQTSIWFIGNEFHLLPILLGIVMFLQQKVTSLHKKGPVTDQQKQQQVMGNMMAILFTAMFYNFPSGLNIYWLSSMILGVVQQWITNKILDSKHLKNEVVLNNKKHR</sequence>
<name>A0A0F7WYF9_CHLPN</name>
<evidence type="ECO:0000256" key="12">
    <source>
        <dbReference type="ARBA" id="ARBA00033342"/>
    </source>
</evidence>
<organism evidence="15">
    <name type="scientific">Chlamydia pneumoniae</name>
    <name type="common">Chlamydophila pneumoniae</name>
    <dbReference type="NCBI Taxonomy" id="83558"/>
    <lineage>
        <taxon>Bacteria</taxon>
        <taxon>Pseudomonadati</taxon>
        <taxon>Chlamydiota</taxon>
        <taxon>Chlamydiia</taxon>
        <taxon>Chlamydiales</taxon>
        <taxon>Chlamydiaceae</taxon>
        <taxon>Chlamydia/Chlamydophila group</taxon>
        <taxon>Chlamydia</taxon>
    </lineage>
</organism>
<keyword evidence="9 13" id="KW-0472">Membrane</keyword>
<feature type="transmembrane region" description="Helical" evidence="13">
    <location>
        <begin position="694"/>
        <end position="714"/>
    </location>
</feature>
<feature type="transmembrane region" description="Helical" evidence="13">
    <location>
        <begin position="735"/>
        <end position="752"/>
    </location>
</feature>
<comment type="subcellular location">
    <subcellularLocation>
        <location evidence="1 13">Cell inner membrane</location>
        <topology evidence="1 13">Multi-pass membrane protein</topology>
    </subcellularLocation>
</comment>
<dbReference type="Pfam" id="PF02096">
    <property type="entry name" value="60KD_IMP"/>
    <property type="match status" value="1"/>
</dbReference>
<evidence type="ECO:0000256" key="5">
    <source>
        <dbReference type="ARBA" id="ARBA00022475"/>
    </source>
</evidence>
<feature type="domain" description="Membrane insertase YidC/Oxa/ALB C-terminal" evidence="14">
    <location>
        <begin position="576"/>
        <end position="776"/>
    </location>
</feature>
<accession>A0A0F7WYF9</accession>
<feature type="transmembrane region" description="Helical" evidence="13">
    <location>
        <begin position="6"/>
        <end position="25"/>
    </location>
</feature>
<comment type="subunit">
    <text evidence="13">Interacts with the Sec translocase complex via SecD. Specifically interacts with transmembrane segments of nascent integral membrane proteins during membrane integration.</text>
</comment>
<comment type="similarity">
    <text evidence="2 13">Belongs to the OXA1/ALB3/YidC family. Type 1 subfamily.</text>
</comment>
<evidence type="ECO:0000256" key="2">
    <source>
        <dbReference type="ARBA" id="ARBA00010527"/>
    </source>
</evidence>
<keyword evidence="4 13" id="KW-0813">Transport</keyword>
<dbReference type="PANTHER" id="PTHR12428">
    <property type="entry name" value="OXA1"/>
    <property type="match status" value="1"/>
</dbReference>
<evidence type="ECO:0000256" key="11">
    <source>
        <dbReference type="ARBA" id="ARBA00033245"/>
    </source>
</evidence>
<dbReference type="GO" id="GO:0051205">
    <property type="term" value="P:protein insertion into membrane"/>
    <property type="evidence" value="ECO:0007669"/>
    <property type="project" value="TreeGrafter"/>
</dbReference>
<evidence type="ECO:0000256" key="9">
    <source>
        <dbReference type="ARBA" id="ARBA00023136"/>
    </source>
</evidence>
<dbReference type="GO" id="GO:0015031">
    <property type="term" value="P:protein transport"/>
    <property type="evidence" value="ECO:0007669"/>
    <property type="project" value="UniProtKB-KW"/>
</dbReference>
<dbReference type="InterPro" id="IPR047196">
    <property type="entry name" value="YidC_ALB_C"/>
</dbReference>